<evidence type="ECO:0000313" key="2">
    <source>
        <dbReference type="EMBL" id="KAK0140767.1"/>
    </source>
</evidence>
<dbReference type="AlphaFoldDB" id="A0AA47NYN8"/>
<dbReference type="SUPFAM" id="SSF56436">
    <property type="entry name" value="C-type lectin-like"/>
    <property type="match status" value="3"/>
</dbReference>
<name>A0AA47NYN8_MERPO</name>
<dbReference type="PROSITE" id="PS50041">
    <property type="entry name" value="C_TYPE_LECTIN_2"/>
    <property type="match status" value="3"/>
</dbReference>
<protein>
    <submittedName>
        <fullName evidence="2">C-type mannose receptor 2</fullName>
    </submittedName>
</protein>
<comment type="caution">
    <text evidence="2">The sequence shown here is derived from an EMBL/GenBank/DDBJ whole genome shotgun (WGS) entry which is preliminary data.</text>
</comment>
<keyword evidence="2" id="KW-0675">Receptor</keyword>
<gene>
    <name evidence="2" type="primary">MRC2_2</name>
    <name evidence="2" type="ORF">N1851_022247</name>
</gene>
<sequence>MAGGTMKNCGVSRKYICKVTNPNPPVGCDVANGWSQFGSNCYKLKSETTKSWLAARYDCLRDGADLVSLQSAEEEGFVVGKLDESHIDLWLGFSTLKCNKLSCQVETGNQVFTWSDASPSAWTNWAAGQPPPCDDPQGGTCAALIRDAEFGKWRAHVCRYERPYMCKRALNSKSSCFFQVVVHLSAGWQSFAGSCYWLVSNTDLLTTWHEAQTKCTDFGANLVIINSQEEQYFVNGFLPDLHHTDIPDIWIGLSDKDVDGTWAWVDRSSLTFTNWGSGWPRNTATIWDCGQIFTGNYAGTWENRHLLQEPLGYMCEMIGGQNVKPTASTRVRDIDRPTATLATLLYEDFCYHFEVDIPLDWQAGRGLPASISKVTWSATTPQEELSFITAHMPGQAWVGLNDIDTENTFVYTDGTATNFLLWVPGQPDDWQGKEDCVHLQRDEPT</sequence>
<feature type="domain" description="C-type lectin" evidence="1">
    <location>
        <begin position="191"/>
        <end position="305"/>
    </location>
</feature>
<keyword evidence="3" id="KW-1185">Reference proteome</keyword>
<organism evidence="2 3">
    <name type="scientific">Merluccius polli</name>
    <name type="common">Benguela hake</name>
    <name type="synonym">Merluccius cadenati</name>
    <dbReference type="NCBI Taxonomy" id="89951"/>
    <lineage>
        <taxon>Eukaryota</taxon>
        <taxon>Metazoa</taxon>
        <taxon>Chordata</taxon>
        <taxon>Craniata</taxon>
        <taxon>Vertebrata</taxon>
        <taxon>Euteleostomi</taxon>
        <taxon>Actinopterygii</taxon>
        <taxon>Neopterygii</taxon>
        <taxon>Teleostei</taxon>
        <taxon>Neoteleostei</taxon>
        <taxon>Acanthomorphata</taxon>
        <taxon>Zeiogadaria</taxon>
        <taxon>Gadariae</taxon>
        <taxon>Gadiformes</taxon>
        <taxon>Gadoidei</taxon>
        <taxon>Merlucciidae</taxon>
        <taxon>Merluccius</taxon>
    </lineage>
</organism>
<feature type="domain" description="C-type lectin" evidence="1">
    <location>
        <begin position="346"/>
        <end position="439"/>
    </location>
</feature>
<dbReference type="Proteomes" id="UP001174136">
    <property type="component" value="Unassembled WGS sequence"/>
</dbReference>
<accession>A0AA47NYN8</accession>
<dbReference type="PANTHER" id="PTHR22803">
    <property type="entry name" value="MANNOSE, PHOSPHOLIPASE, LECTIN RECEPTOR RELATED"/>
    <property type="match status" value="1"/>
</dbReference>
<dbReference type="Pfam" id="PF00059">
    <property type="entry name" value="Lectin_C"/>
    <property type="match status" value="3"/>
</dbReference>
<evidence type="ECO:0000313" key="3">
    <source>
        <dbReference type="Proteomes" id="UP001174136"/>
    </source>
</evidence>
<dbReference type="Gene3D" id="3.10.100.10">
    <property type="entry name" value="Mannose-Binding Protein A, subunit A"/>
    <property type="match status" value="3"/>
</dbReference>
<dbReference type="InterPro" id="IPR001304">
    <property type="entry name" value="C-type_lectin-like"/>
</dbReference>
<feature type="domain" description="C-type lectin" evidence="1">
    <location>
        <begin position="37"/>
        <end position="167"/>
    </location>
</feature>
<dbReference type="EMBL" id="JAOPHQ010004020">
    <property type="protein sequence ID" value="KAK0140767.1"/>
    <property type="molecule type" value="Genomic_DNA"/>
</dbReference>
<dbReference type="InterPro" id="IPR016187">
    <property type="entry name" value="CTDL_fold"/>
</dbReference>
<dbReference type="SMART" id="SM00034">
    <property type="entry name" value="CLECT"/>
    <property type="match status" value="3"/>
</dbReference>
<reference evidence="2" key="1">
    <citation type="journal article" date="2023" name="Front. Mar. Sci.">
        <title>A new Merluccius polli reference genome to investigate the effects of global change in West African waters.</title>
        <authorList>
            <person name="Mateo J.L."/>
            <person name="Blanco-Fernandez C."/>
            <person name="Garcia-Vazquez E."/>
            <person name="Machado-Schiaffino G."/>
        </authorList>
    </citation>
    <scope>NUCLEOTIDE SEQUENCE</scope>
    <source>
        <strain evidence="2">C29</strain>
        <tissue evidence="2">Fin</tissue>
    </source>
</reference>
<dbReference type="CDD" id="cd00037">
    <property type="entry name" value="CLECT"/>
    <property type="match status" value="1"/>
</dbReference>
<dbReference type="InterPro" id="IPR050111">
    <property type="entry name" value="C-type_lectin/snaclec_domain"/>
</dbReference>
<proteinExistence type="predicted"/>
<dbReference type="InterPro" id="IPR016186">
    <property type="entry name" value="C-type_lectin-like/link_sf"/>
</dbReference>
<evidence type="ECO:0000259" key="1">
    <source>
        <dbReference type="PROSITE" id="PS50041"/>
    </source>
</evidence>